<feature type="region of interest" description="Disordered" evidence="1">
    <location>
        <begin position="125"/>
        <end position="160"/>
    </location>
</feature>
<feature type="region of interest" description="Disordered" evidence="1">
    <location>
        <begin position="1"/>
        <end position="21"/>
    </location>
</feature>
<comment type="caution">
    <text evidence="2">The sequence shown here is derived from an EMBL/GenBank/DDBJ whole genome shotgun (WGS) entry which is preliminary data.</text>
</comment>
<name>A0A263D1F4_9PSEU</name>
<dbReference type="Proteomes" id="UP000242444">
    <property type="component" value="Unassembled WGS sequence"/>
</dbReference>
<gene>
    <name evidence="2" type="ORF">CFN78_14770</name>
</gene>
<evidence type="ECO:0000256" key="1">
    <source>
        <dbReference type="SAM" id="MobiDB-lite"/>
    </source>
</evidence>
<sequence>MTEPAAQRPDTTTDPLDPEPQVDEATVSALGKLVEAVEMTERARGHLYSFHQLTGYADLAVGEAAALLGAAGHAELAGRLDREMVGRDVLPGRWTYQVVEEYEDCYYLPFRDLERQVRDRLANGRRHLPEALAKRQRRTPGEPGHEVGPTTTPEGGHRAV</sequence>
<feature type="compositionally biased region" description="Basic and acidic residues" evidence="1">
    <location>
        <begin position="125"/>
        <end position="145"/>
    </location>
</feature>
<dbReference type="AlphaFoldDB" id="A0A263D1F4"/>
<dbReference type="OrthoDB" id="3212097at2"/>
<accession>A0A263D1F4</accession>
<protein>
    <submittedName>
        <fullName evidence="2">Uncharacterized protein</fullName>
    </submittedName>
</protein>
<evidence type="ECO:0000313" key="3">
    <source>
        <dbReference type="Proteomes" id="UP000242444"/>
    </source>
</evidence>
<reference evidence="2 3" key="1">
    <citation type="submission" date="2017-07" db="EMBL/GenBank/DDBJ databases">
        <title>Amycolatopsis antarcticus sp. nov., isolated from the surface of an Antarcticus brown macroalga.</title>
        <authorList>
            <person name="Wang J."/>
            <person name="Leiva S."/>
            <person name="Huang J."/>
            <person name="Huang Y."/>
        </authorList>
    </citation>
    <scope>NUCLEOTIDE SEQUENCE [LARGE SCALE GENOMIC DNA]</scope>
    <source>
        <strain evidence="2 3">AU-G6</strain>
    </source>
</reference>
<keyword evidence="3" id="KW-1185">Reference proteome</keyword>
<proteinExistence type="predicted"/>
<evidence type="ECO:0000313" key="2">
    <source>
        <dbReference type="EMBL" id="OZM72280.1"/>
    </source>
</evidence>
<dbReference type="RefSeq" id="WP_094863378.1">
    <property type="nucleotide sequence ID" value="NZ_NKYE01000008.1"/>
</dbReference>
<dbReference type="EMBL" id="NKYE01000008">
    <property type="protein sequence ID" value="OZM72280.1"/>
    <property type="molecule type" value="Genomic_DNA"/>
</dbReference>
<organism evidence="2 3">
    <name type="scientific">Amycolatopsis antarctica</name>
    <dbReference type="NCBI Taxonomy" id="1854586"/>
    <lineage>
        <taxon>Bacteria</taxon>
        <taxon>Bacillati</taxon>
        <taxon>Actinomycetota</taxon>
        <taxon>Actinomycetes</taxon>
        <taxon>Pseudonocardiales</taxon>
        <taxon>Pseudonocardiaceae</taxon>
        <taxon>Amycolatopsis</taxon>
    </lineage>
</organism>
<dbReference type="InParanoid" id="A0A263D1F4"/>